<protein>
    <recommendedName>
        <fullName evidence="3">Regulatory protein</fullName>
    </recommendedName>
</protein>
<dbReference type="Gene3D" id="3.40.30.10">
    <property type="entry name" value="Glutaredoxin"/>
    <property type="match status" value="1"/>
</dbReference>
<dbReference type="Proteomes" id="UP000237655">
    <property type="component" value="Chromosome"/>
</dbReference>
<dbReference type="EMBL" id="CP027665">
    <property type="protein sequence ID" value="AVO37135.1"/>
    <property type="molecule type" value="Genomic_DNA"/>
</dbReference>
<gene>
    <name evidence="1" type="ORF">C6Y53_05070</name>
</gene>
<accession>A0A2S0MMM4</accession>
<dbReference type="KEGG" id="thas:C6Y53_05070"/>
<dbReference type="InterPro" id="IPR036249">
    <property type="entry name" value="Thioredoxin-like_sf"/>
</dbReference>
<dbReference type="RefSeq" id="WP_106471448.1">
    <property type="nucleotide sequence ID" value="NZ_CP027665.1"/>
</dbReference>
<name>A0A2S0MMM4_9RHOB</name>
<evidence type="ECO:0000313" key="1">
    <source>
        <dbReference type="EMBL" id="AVO37135.1"/>
    </source>
</evidence>
<evidence type="ECO:0000313" key="2">
    <source>
        <dbReference type="Proteomes" id="UP000237655"/>
    </source>
</evidence>
<sequence length="118" mass="13359">MLRVLAFLLIVFPLTAGAMELVMVEREGCEWCARWNAEIAPAYPKTEEGRRAPLRRADIHNLPADITFASPVIFTPTFVLVEDGAERGRLEGYMGSEFFWFRLSQILDRADQGAPKTE</sequence>
<keyword evidence="2" id="KW-1185">Reference proteome</keyword>
<organism evidence="1 2">
    <name type="scientific">Pukyongiella litopenaei</name>
    <dbReference type="NCBI Taxonomy" id="2605946"/>
    <lineage>
        <taxon>Bacteria</taxon>
        <taxon>Pseudomonadati</taxon>
        <taxon>Pseudomonadota</taxon>
        <taxon>Alphaproteobacteria</taxon>
        <taxon>Rhodobacterales</taxon>
        <taxon>Paracoccaceae</taxon>
        <taxon>Pukyongiella</taxon>
    </lineage>
</organism>
<dbReference type="AlphaFoldDB" id="A0A2S0MMM4"/>
<proteinExistence type="predicted"/>
<dbReference type="SUPFAM" id="SSF52833">
    <property type="entry name" value="Thioredoxin-like"/>
    <property type="match status" value="1"/>
</dbReference>
<reference evidence="2" key="1">
    <citation type="submission" date="2018-03" db="EMBL/GenBank/DDBJ databases">
        <title>Genomic analysis of the strain SH-1 isolated from shrimp intestine.</title>
        <authorList>
            <person name="Kim Y.-S."/>
            <person name="Kim S.-E."/>
            <person name="Kim K.-H."/>
        </authorList>
    </citation>
    <scope>NUCLEOTIDE SEQUENCE [LARGE SCALE GENOMIC DNA]</scope>
    <source>
        <strain evidence="2">SH-1</strain>
    </source>
</reference>
<evidence type="ECO:0008006" key="3">
    <source>
        <dbReference type="Google" id="ProtNLM"/>
    </source>
</evidence>